<reference evidence="2 3" key="1">
    <citation type="journal article" date="2014" name="Int. J. Syst. Evol. Microbiol.">
        <title>Lysinibacillus halotolerans sp. nov., isolated from saline-alkaline soil.</title>
        <authorList>
            <person name="Kong D."/>
            <person name="Wang Y."/>
            <person name="Zhao B."/>
            <person name="Li Y."/>
            <person name="Song J."/>
            <person name="Zhai Y."/>
            <person name="Zhang C."/>
            <person name="Wang H."/>
            <person name="Chen X."/>
            <person name="Zhao B."/>
            <person name="Ruan Z."/>
        </authorList>
    </citation>
    <scope>NUCLEOTIDE SEQUENCE [LARGE SCALE GENOMIC DNA]</scope>
    <source>
        <strain evidence="2 3">MCCC 1A12703</strain>
    </source>
</reference>
<evidence type="ECO:0008006" key="4">
    <source>
        <dbReference type="Google" id="ProtNLM"/>
    </source>
</evidence>
<dbReference type="RefSeq" id="WP_122971919.1">
    <property type="nucleotide sequence ID" value="NZ_RHLQ01000018.1"/>
</dbReference>
<dbReference type="AlphaFoldDB" id="A0A3M8H9H7"/>
<dbReference type="OrthoDB" id="2935684at2"/>
<comment type="caution">
    <text evidence="2">The sequence shown here is derived from an EMBL/GenBank/DDBJ whole genome shotgun (WGS) entry which is preliminary data.</text>
</comment>
<keyword evidence="1" id="KW-0732">Signal</keyword>
<proteinExistence type="predicted"/>
<protein>
    <recommendedName>
        <fullName evidence="4">Lipoprotein</fullName>
    </recommendedName>
</protein>
<dbReference type="Proteomes" id="UP000279909">
    <property type="component" value="Unassembled WGS sequence"/>
</dbReference>
<gene>
    <name evidence="2" type="ORF">EC501_08810</name>
</gene>
<evidence type="ECO:0000256" key="1">
    <source>
        <dbReference type="SAM" id="SignalP"/>
    </source>
</evidence>
<keyword evidence="3" id="KW-1185">Reference proteome</keyword>
<name>A0A3M8H9H7_9BACI</name>
<organism evidence="2 3">
    <name type="scientific">Lysinibacillus halotolerans</name>
    <dbReference type="NCBI Taxonomy" id="1368476"/>
    <lineage>
        <taxon>Bacteria</taxon>
        <taxon>Bacillati</taxon>
        <taxon>Bacillota</taxon>
        <taxon>Bacilli</taxon>
        <taxon>Bacillales</taxon>
        <taxon>Bacillaceae</taxon>
        <taxon>Lysinibacillus</taxon>
    </lineage>
</organism>
<sequence>MKNKKLLMTIILGVSLFSLTCCNVMNENQAQTVEKLLNEKYGMEFEVSSIRAEADTTTTIVHPKDNENIHFRAFLEKNGELSGDNFIARVISNKINEIAKGELMKAGIDSESFTVVQDVSNVDFDVTDPNIELGEYISGSKPKQLVTDMIIKQNSNLNEKIIEATLNKLYSQSMNTNYTLYVYVLSEEEYEKCKEEFIKISSFTPSFFKNYPLLEEYKFTFDEQGFSDISVSKMKTSYK</sequence>
<accession>A0A3M8H9H7</accession>
<dbReference type="EMBL" id="RHLQ01000018">
    <property type="protein sequence ID" value="RNC99087.1"/>
    <property type="molecule type" value="Genomic_DNA"/>
</dbReference>
<evidence type="ECO:0000313" key="2">
    <source>
        <dbReference type="EMBL" id="RNC99087.1"/>
    </source>
</evidence>
<evidence type="ECO:0000313" key="3">
    <source>
        <dbReference type="Proteomes" id="UP000279909"/>
    </source>
</evidence>
<feature type="chain" id="PRO_5038509655" description="Lipoprotein" evidence="1">
    <location>
        <begin position="27"/>
        <end position="239"/>
    </location>
</feature>
<feature type="signal peptide" evidence="1">
    <location>
        <begin position="1"/>
        <end position="26"/>
    </location>
</feature>